<keyword evidence="2" id="KW-1185">Reference proteome</keyword>
<protein>
    <submittedName>
        <fullName evidence="1">Uncharacterized protein</fullName>
    </submittedName>
</protein>
<accession>A0ACD1BCF4</accession>
<proteinExistence type="predicted"/>
<sequence length="116" mass="13328">MNFDKDNINLKAKRDLIIREICSIKKYNNFIILIAATISIVMAMILLATLNYSYNSINIISLGLIVAIIIIGYIPFDFVMGGVRFNKRLNIILGLIKSDLKYVNEFTYLINHKKKK</sequence>
<name>A0ACD1BCF4_9CLOT</name>
<reference evidence="1" key="1">
    <citation type="submission" date="2020-04" db="EMBL/GenBank/DDBJ databases">
        <title>A novel bacterium ('Candidatus Sarcina troglodytae' sp. nov.) linked to a protracted, uniformly lethal epizootic among sanctuary western chimpanzees (Pan troglodytes verus) in Sierra Leone.</title>
        <authorList>
            <person name="Owens L.A."/>
            <person name="Colitti B."/>
            <person name="Hirji I."/>
            <person name="Pizaro A."/>
            <person name="Jaffe J.E."/>
            <person name="Moittie S."/>
            <person name="Bishop-Lilly K.A."/>
            <person name="Estrella L.A."/>
            <person name="Voegtly L.J."/>
            <person name="Kuhn J.H."/>
            <person name="Suen G."/>
            <person name="Deblois C.L."/>
            <person name="Dunn C."/>
            <person name="Juan-Salles C."/>
            <person name="Goldberg T.L."/>
        </authorList>
    </citation>
    <scope>NUCLEOTIDE SEQUENCE</scope>
    <source>
        <strain evidence="1">JB2</strain>
    </source>
</reference>
<gene>
    <name evidence="1" type="ORF">HH195_03665</name>
</gene>
<dbReference type="EMBL" id="CP051754">
    <property type="protein sequence ID" value="QPJ85058.1"/>
    <property type="molecule type" value="Genomic_DNA"/>
</dbReference>
<evidence type="ECO:0000313" key="2">
    <source>
        <dbReference type="Proteomes" id="UP000594603"/>
    </source>
</evidence>
<evidence type="ECO:0000313" key="1">
    <source>
        <dbReference type="EMBL" id="QPJ85058.1"/>
    </source>
</evidence>
<organism evidence="1 2">
    <name type="scientific">Candidatus Sarcina troglodytae</name>
    <dbReference type="NCBI Taxonomy" id="2726954"/>
    <lineage>
        <taxon>Bacteria</taxon>
        <taxon>Bacillati</taxon>
        <taxon>Bacillota</taxon>
        <taxon>Clostridia</taxon>
        <taxon>Eubacteriales</taxon>
        <taxon>Clostridiaceae</taxon>
        <taxon>Sarcina</taxon>
    </lineage>
</organism>
<dbReference type="Proteomes" id="UP000594603">
    <property type="component" value="Chromosome"/>
</dbReference>